<feature type="chain" id="PRO_5045559952" evidence="1">
    <location>
        <begin position="25"/>
        <end position="288"/>
    </location>
</feature>
<organism evidence="3 4">
    <name type="scientific">Carboxylicivirga mesophila</name>
    <dbReference type="NCBI Taxonomy" id="1166478"/>
    <lineage>
        <taxon>Bacteria</taxon>
        <taxon>Pseudomonadati</taxon>
        <taxon>Bacteroidota</taxon>
        <taxon>Bacteroidia</taxon>
        <taxon>Marinilabiliales</taxon>
        <taxon>Marinilabiliaceae</taxon>
        <taxon>Carboxylicivirga</taxon>
    </lineage>
</organism>
<accession>A0ABS5K7D1</accession>
<dbReference type="RefSeq" id="WP_212226648.1">
    <property type="nucleotide sequence ID" value="NZ_JAGUCN010000004.1"/>
</dbReference>
<evidence type="ECO:0000259" key="2">
    <source>
        <dbReference type="Pfam" id="PF14274"/>
    </source>
</evidence>
<dbReference type="InterPro" id="IPR025371">
    <property type="entry name" value="BT_3044-like_C"/>
</dbReference>
<keyword evidence="1" id="KW-0732">Signal</keyword>
<feature type="signal peptide" evidence="1">
    <location>
        <begin position="1"/>
        <end position="24"/>
    </location>
</feature>
<dbReference type="Proteomes" id="UP000721861">
    <property type="component" value="Unassembled WGS sequence"/>
</dbReference>
<evidence type="ECO:0000313" key="3">
    <source>
        <dbReference type="EMBL" id="MBS2210899.1"/>
    </source>
</evidence>
<dbReference type="Pfam" id="PF14274">
    <property type="entry name" value="BT_3044-like_C"/>
    <property type="match status" value="1"/>
</dbReference>
<gene>
    <name evidence="3" type="ORF">KEM09_05785</name>
</gene>
<reference evidence="3 4" key="1">
    <citation type="journal article" date="2014" name="Int. J. Syst. Evol. Microbiol.">
        <title>Carboxylicivirga gen. nov. in the family Marinilabiliaceae with two novel species, Carboxylicivirga mesophila sp. nov. and Carboxylicivirga taeanensis sp. nov., and reclassification of Cytophaga fermentans as Saccharicrinis fermentans gen. nov., comb. nov.</title>
        <authorList>
            <person name="Yang S.H."/>
            <person name="Seo H.S."/>
            <person name="Woo J.H."/>
            <person name="Oh H.M."/>
            <person name="Jang H."/>
            <person name="Lee J.H."/>
            <person name="Kim S.J."/>
            <person name="Kwon K.K."/>
        </authorList>
    </citation>
    <scope>NUCLEOTIDE SEQUENCE [LARGE SCALE GENOMIC DNA]</scope>
    <source>
        <strain evidence="3 4">JCM 18290</strain>
    </source>
</reference>
<dbReference type="EMBL" id="JAGUCN010000004">
    <property type="protein sequence ID" value="MBS2210899.1"/>
    <property type="molecule type" value="Genomic_DNA"/>
</dbReference>
<dbReference type="PROSITE" id="PS51257">
    <property type="entry name" value="PROKAR_LIPOPROTEIN"/>
    <property type="match status" value="1"/>
</dbReference>
<evidence type="ECO:0000313" key="4">
    <source>
        <dbReference type="Proteomes" id="UP000721861"/>
    </source>
</evidence>
<sequence length="288" mass="31897">MNKYLKYTLSILTLSLVVFTSCLDGDDLMTDGVNTGGYIEATGSVPYKLGSTPSFDVTIDIPKGPGIVSLKVLKTFTHNALEETSGEVLMSTMDISSGNVNENLSSKLTLTYSDLKAGISIPGYELPDDELLLNIGDYWTFQYVAVMEDGREVVNNSKTTVGVANFFAGKYDAAITYWHPTAGGGPDTNVDEPYIETTETKDLVAIDAKTCKTWFARWTDAYIYITIEDDNSISITTENWDYDVSLGDSYQPDLESRYDPETGTIYLYYKYMGSGGYRTFHEIFTPAQ</sequence>
<comment type="caution">
    <text evidence="3">The sequence shown here is derived from an EMBL/GenBank/DDBJ whole genome shotgun (WGS) entry which is preliminary data.</text>
</comment>
<keyword evidence="4" id="KW-1185">Reference proteome</keyword>
<feature type="domain" description="BT-3044-like C-terminal" evidence="2">
    <location>
        <begin position="163"/>
        <end position="280"/>
    </location>
</feature>
<evidence type="ECO:0000256" key="1">
    <source>
        <dbReference type="SAM" id="SignalP"/>
    </source>
</evidence>
<protein>
    <submittedName>
        <fullName evidence="3">DUF4361 domain-containing protein</fullName>
    </submittedName>
</protein>
<proteinExistence type="predicted"/>
<name>A0ABS5K7D1_9BACT</name>